<dbReference type="PROSITE" id="PS50110">
    <property type="entry name" value="RESPONSE_REGULATORY"/>
    <property type="match status" value="1"/>
</dbReference>
<dbReference type="PANTHER" id="PTHR44520">
    <property type="entry name" value="RESPONSE REGULATOR RCP1-RELATED"/>
    <property type="match status" value="1"/>
</dbReference>
<evidence type="ECO:0000259" key="2">
    <source>
        <dbReference type="PROSITE" id="PS50110"/>
    </source>
</evidence>
<dbReference type="GO" id="GO:0000160">
    <property type="term" value="P:phosphorelay signal transduction system"/>
    <property type="evidence" value="ECO:0007669"/>
    <property type="project" value="InterPro"/>
</dbReference>
<dbReference type="SUPFAM" id="SSF52172">
    <property type="entry name" value="CheY-like"/>
    <property type="match status" value="1"/>
</dbReference>
<reference evidence="3 4" key="1">
    <citation type="submission" date="2018-07" db="EMBL/GenBank/DDBJ databases">
        <title>Dyadobacter roseus sp. nov., isolated from rose rhizosphere soil.</title>
        <authorList>
            <person name="Chen L."/>
        </authorList>
    </citation>
    <scope>NUCLEOTIDE SEQUENCE [LARGE SCALE GENOMIC DNA]</scope>
    <source>
        <strain evidence="3 4">RS19</strain>
    </source>
</reference>
<accession>A0A3D8Y2C8</accession>
<dbReference type="InterPro" id="IPR001789">
    <property type="entry name" value="Sig_transdc_resp-reg_receiver"/>
</dbReference>
<keyword evidence="4" id="KW-1185">Reference proteome</keyword>
<gene>
    <name evidence="3" type="ORF">DSL64_28135</name>
</gene>
<dbReference type="RefSeq" id="WP_115834304.1">
    <property type="nucleotide sequence ID" value="NZ_QNUL01000047.1"/>
</dbReference>
<evidence type="ECO:0000313" key="3">
    <source>
        <dbReference type="EMBL" id="REA55431.1"/>
    </source>
</evidence>
<dbReference type="EMBL" id="QNUL01000047">
    <property type="protein sequence ID" value="REA55431.1"/>
    <property type="molecule type" value="Genomic_DNA"/>
</dbReference>
<dbReference type="Pfam" id="PF00072">
    <property type="entry name" value="Response_reg"/>
    <property type="match status" value="1"/>
</dbReference>
<keyword evidence="1" id="KW-0597">Phosphoprotein</keyword>
<dbReference type="InterPro" id="IPR052893">
    <property type="entry name" value="TCS_response_regulator"/>
</dbReference>
<dbReference type="SMART" id="SM00448">
    <property type="entry name" value="REC"/>
    <property type="match status" value="1"/>
</dbReference>
<feature type="domain" description="Response regulatory" evidence="2">
    <location>
        <begin position="8"/>
        <end position="128"/>
    </location>
</feature>
<dbReference type="Proteomes" id="UP000256373">
    <property type="component" value="Unassembled WGS sequence"/>
</dbReference>
<organism evidence="3 4">
    <name type="scientific">Dyadobacter luteus</name>
    <dbReference type="NCBI Taxonomy" id="2259619"/>
    <lineage>
        <taxon>Bacteria</taxon>
        <taxon>Pseudomonadati</taxon>
        <taxon>Bacteroidota</taxon>
        <taxon>Cytophagia</taxon>
        <taxon>Cytophagales</taxon>
        <taxon>Spirosomataceae</taxon>
        <taxon>Dyadobacter</taxon>
    </lineage>
</organism>
<dbReference type="InterPro" id="IPR011006">
    <property type="entry name" value="CheY-like_superfamily"/>
</dbReference>
<name>A0A3D8Y2C8_9BACT</name>
<dbReference type="Gene3D" id="3.40.50.2300">
    <property type="match status" value="1"/>
</dbReference>
<feature type="modified residue" description="4-aspartylphosphate" evidence="1">
    <location>
        <position position="61"/>
    </location>
</feature>
<dbReference type="AlphaFoldDB" id="A0A3D8Y2C8"/>
<comment type="caution">
    <text evidence="3">The sequence shown here is derived from an EMBL/GenBank/DDBJ whole genome shotgun (WGS) entry which is preliminary data.</text>
</comment>
<dbReference type="OrthoDB" id="7631574at2"/>
<protein>
    <submittedName>
        <fullName evidence="3">Response regulator</fullName>
    </submittedName>
</protein>
<evidence type="ECO:0000313" key="4">
    <source>
        <dbReference type="Proteomes" id="UP000256373"/>
    </source>
</evidence>
<proteinExistence type="predicted"/>
<sequence length="146" mass="16392">MEQNAPVHILLADDDDDDTSLFQEALEQVPTNTRLDVAENGMELMSILERLKAKPDLIFLDMNMPVKNGMECLTEIRNSSSYKDIPVVILSTSIADYLIQSAYQAGANLYIQKPNSFSGLISIIKKCLSEKEKLRVSVPLEQFLIK</sequence>
<dbReference type="PANTHER" id="PTHR44520:SF2">
    <property type="entry name" value="RESPONSE REGULATOR RCP1"/>
    <property type="match status" value="1"/>
</dbReference>
<evidence type="ECO:0000256" key="1">
    <source>
        <dbReference type="PROSITE-ProRule" id="PRU00169"/>
    </source>
</evidence>